<dbReference type="Gene3D" id="3.40.50.300">
    <property type="entry name" value="P-loop containing nucleotide triphosphate hydrolases"/>
    <property type="match status" value="1"/>
</dbReference>
<keyword evidence="2" id="KW-1185">Reference proteome</keyword>
<organism evidence="1 2">
    <name type="scientific">Haloactinomyces albus</name>
    <dbReference type="NCBI Taxonomy" id="1352928"/>
    <lineage>
        <taxon>Bacteria</taxon>
        <taxon>Bacillati</taxon>
        <taxon>Actinomycetota</taxon>
        <taxon>Actinomycetes</taxon>
        <taxon>Actinopolysporales</taxon>
        <taxon>Actinopolysporaceae</taxon>
        <taxon>Haloactinomyces</taxon>
    </lineage>
</organism>
<name>A0AAE4CLX3_9ACTN</name>
<protein>
    <submittedName>
        <fullName evidence="1">Uridine kinase</fullName>
    </submittedName>
</protein>
<dbReference type="CDD" id="cd01983">
    <property type="entry name" value="SIMIBI"/>
    <property type="match status" value="1"/>
</dbReference>
<reference evidence="1" key="1">
    <citation type="submission" date="2023-07" db="EMBL/GenBank/DDBJ databases">
        <title>Sequencing the genomes of 1000 actinobacteria strains.</title>
        <authorList>
            <person name="Klenk H.-P."/>
        </authorList>
    </citation>
    <scope>NUCLEOTIDE SEQUENCE</scope>
    <source>
        <strain evidence="1">DSM 45977</strain>
    </source>
</reference>
<keyword evidence="1" id="KW-0808">Transferase</keyword>
<accession>A0AAE4CLX3</accession>
<dbReference type="SUPFAM" id="SSF52540">
    <property type="entry name" value="P-loop containing nucleoside triphosphate hydrolases"/>
    <property type="match status" value="1"/>
</dbReference>
<dbReference type="InterPro" id="IPR027417">
    <property type="entry name" value="P-loop_NTPase"/>
</dbReference>
<evidence type="ECO:0000313" key="2">
    <source>
        <dbReference type="Proteomes" id="UP001180845"/>
    </source>
</evidence>
<sequence>MSASFWQSQCRDGAFTPAVIADRVGAAPPRLGGVRLVAVDGPSGSGKSTLADALVAELTRRGSDVRLVRTDDFATWDEPVQWWPKLVEGVLDPLRRGERGRYRRVEWPRGEPVPGAMVDVDVPQVLVVEGVSAARASIADLVSQAIWVEFAGQRQRLERAVAREGEDARPHLRRWQELEREWFDSDDTRARADVVLEYGLFEQNLRL</sequence>
<evidence type="ECO:0000313" key="1">
    <source>
        <dbReference type="EMBL" id="MDR7301796.1"/>
    </source>
</evidence>
<dbReference type="EMBL" id="JAVDXW010000001">
    <property type="protein sequence ID" value="MDR7301796.1"/>
    <property type="molecule type" value="Genomic_DNA"/>
</dbReference>
<gene>
    <name evidence="1" type="ORF">JOF55_001977</name>
</gene>
<dbReference type="GO" id="GO:0016301">
    <property type="term" value="F:kinase activity"/>
    <property type="evidence" value="ECO:0007669"/>
    <property type="project" value="UniProtKB-KW"/>
</dbReference>
<dbReference type="RefSeq" id="WP_310272767.1">
    <property type="nucleotide sequence ID" value="NZ_JAVDXW010000001.1"/>
</dbReference>
<keyword evidence="1" id="KW-0418">Kinase</keyword>
<dbReference type="AlphaFoldDB" id="A0AAE4CLX3"/>
<comment type="caution">
    <text evidence="1">The sequence shown here is derived from an EMBL/GenBank/DDBJ whole genome shotgun (WGS) entry which is preliminary data.</text>
</comment>
<proteinExistence type="predicted"/>
<dbReference type="Proteomes" id="UP001180845">
    <property type="component" value="Unassembled WGS sequence"/>
</dbReference>